<dbReference type="Pfam" id="PF22936">
    <property type="entry name" value="Pol_BBD"/>
    <property type="match status" value="1"/>
</dbReference>
<organism evidence="2">
    <name type="scientific">Tanacetum cinerariifolium</name>
    <name type="common">Dalmatian daisy</name>
    <name type="synonym">Chrysanthemum cinerariifolium</name>
    <dbReference type="NCBI Taxonomy" id="118510"/>
    <lineage>
        <taxon>Eukaryota</taxon>
        <taxon>Viridiplantae</taxon>
        <taxon>Streptophyta</taxon>
        <taxon>Embryophyta</taxon>
        <taxon>Tracheophyta</taxon>
        <taxon>Spermatophyta</taxon>
        <taxon>Magnoliopsida</taxon>
        <taxon>eudicotyledons</taxon>
        <taxon>Gunneridae</taxon>
        <taxon>Pentapetalae</taxon>
        <taxon>asterids</taxon>
        <taxon>campanulids</taxon>
        <taxon>Asterales</taxon>
        <taxon>Asteraceae</taxon>
        <taxon>Asteroideae</taxon>
        <taxon>Anthemideae</taxon>
        <taxon>Anthemidinae</taxon>
        <taxon>Tanacetum</taxon>
    </lineage>
</organism>
<comment type="caution">
    <text evidence="2">The sequence shown here is derived from an EMBL/GenBank/DDBJ whole genome shotgun (WGS) entry which is preliminary data.</text>
</comment>
<feature type="domain" description="Retrovirus-related Pol polyprotein from transposon TNT 1-94-like beta-barrel" evidence="1">
    <location>
        <begin position="13"/>
        <end position="86"/>
    </location>
</feature>
<gene>
    <name evidence="2" type="ORF">Tci_575314</name>
</gene>
<sequence length="211" mass="23965">MSVQDYLKRSVLYLDSGCSRHMTGVKQYLHRYSKESGHKMVFGDNSSCDTKGYSSVNCNGITFTKVAYVNGLKHNLISISRLCDANFKVLFTKTQGSIFNEKDKVVLIASRRRDVYVIEMSSYNTDNNACFYDDFEVVKDLKVKEEHPRCYQAKGLKVEERRVRDEEVVVGKSVVVTSSSLEMLTNSCLGVIMVSLIFLEGLEEEALVEFM</sequence>
<evidence type="ECO:0000259" key="1">
    <source>
        <dbReference type="Pfam" id="PF22936"/>
    </source>
</evidence>
<reference evidence="2" key="1">
    <citation type="journal article" date="2019" name="Sci. Rep.">
        <title>Draft genome of Tanacetum cinerariifolium, the natural source of mosquito coil.</title>
        <authorList>
            <person name="Yamashiro T."/>
            <person name="Shiraishi A."/>
            <person name="Satake H."/>
            <person name="Nakayama K."/>
        </authorList>
    </citation>
    <scope>NUCLEOTIDE SEQUENCE</scope>
</reference>
<dbReference type="InterPro" id="IPR054722">
    <property type="entry name" value="PolX-like_BBD"/>
</dbReference>
<proteinExistence type="predicted"/>
<protein>
    <submittedName>
        <fullName evidence="2">Retrovirus-related Pol polyprotein from transposon TNT 1-94</fullName>
    </submittedName>
</protein>
<name>A0A699J187_TANCI</name>
<evidence type="ECO:0000313" key="2">
    <source>
        <dbReference type="EMBL" id="GFA03342.1"/>
    </source>
</evidence>
<dbReference type="AlphaFoldDB" id="A0A699J187"/>
<accession>A0A699J187</accession>
<feature type="non-terminal residue" evidence="2">
    <location>
        <position position="211"/>
    </location>
</feature>
<dbReference type="EMBL" id="BKCJ010358715">
    <property type="protein sequence ID" value="GFA03342.1"/>
    <property type="molecule type" value="Genomic_DNA"/>
</dbReference>